<protein>
    <recommendedName>
        <fullName evidence="3">DNA replication terminus site-binding protein</fullName>
    </recommendedName>
</protein>
<organism evidence="1 2">
    <name type="scientific">Pseudomonas aeruginosa</name>
    <dbReference type="NCBI Taxonomy" id="287"/>
    <lineage>
        <taxon>Bacteria</taxon>
        <taxon>Pseudomonadati</taxon>
        <taxon>Pseudomonadota</taxon>
        <taxon>Gammaproteobacteria</taxon>
        <taxon>Pseudomonadales</taxon>
        <taxon>Pseudomonadaceae</taxon>
        <taxon>Pseudomonas</taxon>
    </lineage>
</organism>
<dbReference type="EMBL" id="CVVU01000245">
    <property type="protein sequence ID" value="CRP81831.1"/>
    <property type="molecule type" value="Genomic_DNA"/>
</dbReference>
<comment type="caution">
    <text evidence="1">The sequence shown here is derived from an EMBL/GenBank/DDBJ whole genome shotgun (WGS) entry which is preliminary data.</text>
</comment>
<dbReference type="RefSeq" id="WP_003149129.1">
    <property type="nucleotide sequence ID" value="NZ_CAADND010000449.1"/>
</dbReference>
<gene>
    <name evidence="1" type="ORF">PAERUG_P19_London_7_VIM_2_05_10_05661</name>
</gene>
<accession>A0A9P1W0I6</accession>
<evidence type="ECO:0000313" key="2">
    <source>
        <dbReference type="Proteomes" id="UP000045039"/>
    </source>
</evidence>
<sequence>MADRHQLLDKLHTLRGVFDRMQLAHKQFVSWLTQRPAEGWIATPTGIQHLDTVPEEVLRIVDTLDYTGDVPTRLPGLVKIDPAGRQLLLEVNAARAAFDLATRFFRVTRGAELERLPEGTDLGGGQLDAWQSLSQRETLWRPAAAFLGVPRLSLLQVTRLFIADGVQEDELPVRVGFCWTFQPKSELLMPEQILVELDEAAAGNQDKAFMVEQDRRALSEFANRYPGQPLAKMSGSNPKPSVNLAWSDGRKPARRIAAMPVFWTGPCLPHTSPIPFTPPESSTRMKRRDRKYAEEPLLRTLNVHAPANMPL</sequence>
<reference evidence="2" key="1">
    <citation type="submission" date="2015-06" db="EMBL/GenBank/DDBJ databases">
        <authorList>
            <person name="Radhakrishnan Rajesh"/>
            <person name="Underwood Anthony"/>
            <person name="Al-Shahib Ali"/>
        </authorList>
    </citation>
    <scope>NUCLEOTIDE SEQUENCE [LARGE SCALE GENOMIC DNA]</scope>
    <source>
        <strain evidence="2">P19_London_7_VIM_2_05_10</strain>
    </source>
</reference>
<proteinExistence type="predicted"/>
<dbReference type="Proteomes" id="UP000045039">
    <property type="component" value="Unassembled WGS sequence"/>
</dbReference>
<evidence type="ECO:0000313" key="1">
    <source>
        <dbReference type="EMBL" id="CRP81831.1"/>
    </source>
</evidence>
<name>A0A9P1W0I6_PSEAI</name>
<evidence type="ECO:0008006" key="3">
    <source>
        <dbReference type="Google" id="ProtNLM"/>
    </source>
</evidence>
<dbReference type="AlphaFoldDB" id="A0A9P1W0I6"/>